<accession>A0A8H3YPA3</accession>
<dbReference type="Pfam" id="PF10645">
    <property type="entry name" value="Carb_bind"/>
    <property type="match status" value="1"/>
</dbReference>
<dbReference type="EMBL" id="WNWS01000479">
    <property type="protein sequence ID" value="KAE9967028.1"/>
    <property type="molecule type" value="Genomic_DNA"/>
</dbReference>
<evidence type="ECO:0000259" key="2">
    <source>
        <dbReference type="Pfam" id="PF10645"/>
    </source>
</evidence>
<dbReference type="OrthoDB" id="5430620at2759"/>
<dbReference type="EMBL" id="WNWR01000330">
    <property type="protein sequence ID" value="KAE9982884.1"/>
    <property type="molecule type" value="Genomic_DNA"/>
</dbReference>
<feature type="domain" description="Endo-1,3(4)-beta-glucanase 1 carbohydrate binding" evidence="2">
    <location>
        <begin position="34"/>
        <end position="80"/>
    </location>
</feature>
<feature type="signal peptide" evidence="1">
    <location>
        <begin position="1"/>
        <end position="17"/>
    </location>
</feature>
<comment type="caution">
    <text evidence="3">The sequence shown here is derived from an EMBL/GenBank/DDBJ whole genome shotgun (WGS) entry which is preliminary data.</text>
</comment>
<sequence length="243" mass="25862">MLASLVVVSSMVIGGFAGKAEYIPPVVNQGAIKQCGDQQYYEQAYTCYDGVLCPIYEGFPYSRCGDGCYSSIFANCVDNKIVNFQPITKPFKLLAYNPSKLIVGSVEACGQEFHIKEGGACTYCPTQVGNSCPAGKETVLLPGAGMDTLVPGGQRYYMNDYTGALKFTQAHSGAAVNASFGFFQALDGGAFLAGTDSTFVTCPSQDYKIYARYGGAGVPNDCFNINLLTVPWNGAGAAAWQYT</sequence>
<dbReference type="GO" id="GO:0030246">
    <property type="term" value="F:carbohydrate binding"/>
    <property type="evidence" value="ECO:0007669"/>
    <property type="project" value="InterPro"/>
</dbReference>
<dbReference type="InterPro" id="IPR018909">
    <property type="entry name" value="Eng1_septum"/>
</dbReference>
<evidence type="ECO:0000313" key="7">
    <source>
        <dbReference type="Proteomes" id="UP000490939"/>
    </source>
</evidence>
<organism evidence="3 6">
    <name type="scientific">Venturia inaequalis</name>
    <name type="common">Apple scab fungus</name>
    <dbReference type="NCBI Taxonomy" id="5025"/>
    <lineage>
        <taxon>Eukaryota</taxon>
        <taxon>Fungi</taxon>
        <taxon>Dikarya</taxon>
        <taxon>Ascomycota</taxon>
        <taxon>Pezizomycotina</taxon>
        <taxon>Dothideomycetes</taxon>
        <taxon>Pleosporomycetidae</taxon>
        <taxon>Venturiales</taxon>
        <taxon>Venturiaceae</taxon>
        <taxon>Venturia</taxon>
    </lineage>
</organism>
<keyword evidence="7" id="KW-1185">Reference proteome</keyword>
<reference evidence="3 6" key="1">
    <citation type="submission" date="2018-12" db="EMBL/GenBank/DDBJ databases">
        <title>Venturia inaequalis Genome Resource.</title>
        <authorList>
            <person name="Lichtner F.J."/>
        </authorList>
    </citation>
    <scope>NUCLEOTIDE SEQUENCE [LARGE SCALE GENOMIC DNA]</scope>
    <source>
        <strain evidence="3 6">120213</strain>
        <strain evidence="4">Bline_iso_100314</strain>
        <strain evidence="5 7">DMI_063113</strain>
    </source>
</reference>
<protein>
    <recommendedName>
        <fullName evidence="2">Endo-1,3(4)-beta-glucanase 1 carbohydrate binding domain-containing protein</fullName>
    </recommendedName>
</protein>
<evidence type="ECO:0000313" key="4">
    <source>
        <dbReference type="EMBL" id="KAE9972132.1"/>
    </source>
</evidence>
<keyword evidence="1" id="KW-0732">Signal</keyword>
<name>A0A8H3YPA3_VENIN</name>
<dbReference type="Proteomes" id="UP000447873">
    <property type="component" value="Unassembled WGS sequence"/>
</dbReference>
<dbReference type="Proteomes" id="UP000490939">
    <property type="component" value="Unassembled WGS sequence"/>
</dbReference>
<evidence type="ECO:0000313" key="3">
    <source>
        <dbReference type="EMBL" id="KAE9967028.1"/>
    </source>
</evidence>
<evidence type="ECO:0000313" key="6">
    <source>
        <dbReference type="Proteomes" id="UP000447873"/>
    </source>
</evidence>
<dbReference type="EMBL" id="WNWQ01000273">
    <property type="protein sequence ID" value="KAE9972132.1"/>
    <property type="molecule type" value="Genomic_DNA"/>
</dbReference>
<dbReference type="InterPro" id="IPR052820">
    <property type="entry name" value="PhiA_domain"/>
</dbReference>
<evidence type="ECO:0000256" key="1">
    <source>
        <dbReference type="SAM" id="SignalP"/>
    </source>
</evidence>
<dbReference type="PANTHER" id="PTHR42047:SF1">
    <property type="entry name" value="PROTEIN, PUTATIVE (AFU_ORTHOLOGUE AFUA_6G03560)-RELATED"/>
    <property type="match status" value="1"/>
</dbReference>
<dbReference type="AlphaFoldDB" id="A0A8H3YPA3"/>
<evidence type="ECO:0000313" key="5">
    <source>
        <dbReference type="EMBL" id="KAE9982884.1"/>
    </source>
</evidence>
<proteinExistence type="predicted"/>
<feature type="chain" id="PRO_5044690993" description="Endo-1,3(4)-beta-glucanase 1 carbohydrate binding domain-containing protein" evidence="1">
    <location>
        <begin position="18"/>
        <end position="243"/>
    </location>
</feature>
<dbReference type="Proteomes" id="UP000433883">
    <property type="component" value="Unassembled WGS sequence"/>
</dbReference>
<dbReference type="PANTHER" id="PTHR42047">
    <property type="entry name" value="PROTEIN, PUTATIVE (AFU_ORTHOLOGUE AFUA_6G03560)-RELATED"/>
    <property type="match status" value="1"/>
</dbReference>
<gene>
    <name evidence="4" type="ORF">BLS_004178</name>
    <name evidence="5" type="ORF">EG327_005723</name>
    <name evidence="3" type="ORF">EG328_008437</name>
</gene>